<feature type="transmembrane region" description="Helical" evidence="1">
    <location>
        <begin position="148"/>
        <end position="165"/>
    </location>
</feature>
<feature type="transmembrane region" description="Helical" evidence="1">
    <location>
        <begin position="106"/>
        <end position="136"/>
    </location>
</feature>
<name>A0A4R6RTM3_9MICO</name>
<accession>A0A4R6RTM3</accession>
<dbReference type="InterPro" id="IPR018929">
    <property type="entry name" value="DUF2510"/>
</dbReference>
<dbReference type="EMBL" id="SNYA01000007">
    <property type="protein sequence ID" value="TDP90212.1"/>
    <property type="molecule type" value="Genomic_DNA"/>
</dbReference>
<feature type="domain" description="DUF2510" evidence="2">
    <location>
        <begin position="29"/>
        <end position="59"/>
    </location>
</feature>
<comment type="caution">
    <text evidence="3">The sequence shown here is derived from an EMBL/GenBank/DDBJ whole genome shotgun (WGS) entry which is preliminary data.</text>
</comment>
<evidence type="ECO:0000313" key="4">
    <source>
        <dbReference type="Proteomes" id="UP000295601"/>
    </source>
</evidence>
<sequence length="166" mass="17480">MRAAARLTLGGNTVSESTTKAGTPMITAAGWYQDPEGVTRYWDGRQWTAHVAADTQQAQQATAYQQPLQPEYAVQYAQPQYQAQPYPGKQGYGVVYRGTASNGIGVAGFVVGIVSVFLPLIFGLAAGITGLILSIFGLTRSTITGRSRGLSIAGIVLSSVGILVII</sequence>
<keyword evidence="1" id="KW-1133">Transmembrane helix</keyword>
<protein>
    <submittedName>
        <fullName evidence="3">Uncharacterized protein DUF2510</fullName>
    </submittedName>
</protein>
<keyword evidence="1" id="KW-0812">Transmembrane</keyword>
<proteinExistence type="predicted"/>
<organism evidence="3 4">
    <name type="scientific">Leucobacter luti</name>
    <dbReference type="NCBI Taxonomy" id="340320"/>
    <lineage>
        <taxon>Bacteria</taxon>
        <taxon>Bacillati</taxon>
        <taxon>Actinomycetota</taxon>
        <taxon>Actinomycetes</taxon>
        <taxon>Micrococcales</taxon>
        <taxon>Microbacteriaceae</taxon>
        <taxon>Leucobacter</taxon>
    </lineage>
</organism>
<gene>
    <name evidence="3" type="ORF">EDF62_2780</name>
</gene>
<dbReference type="AlphaFoldDB" id="A0A4R6RTM3"/>
<reference evidence="3 4" key="1">
    <citation type="submission" date="2019-03" db="EMBL/GenBank/DDBJ databases">
        <title>Genomic analyses of the natural microbiome of Caenorhabditis elegans.</title>
        <authorList>
            <person name="Samuel B."/>
        </authorList>
    </citation>
    <scope>NUCLEOTIDE SEQUENCE [LARGE SCALE GENOMIC DNA]</scope>
    <source>
        <strain evidence="3 4">JUb18</strain>
    </source>
</reference>
<keyword evidence="4" id="KW-1185">Reference proteome</keyword>
<evidence type="ECO:0000256" key="1">
    <source>
        <dbReference type="SAM" id="Phobius"/>
    </source>
</evidence>
<keyword evidence="1" id="KW-0472">Membrane</keyword>
<dbReference type="Pfam" id="PF10708">
    <property type="entry name" value="DUF2510"/>
    <property type="match status" value="1"/>
</dbReference>
<evidence type="ECO:0000313" key="3">
    <source>
        <dbReference type="EMBL" id="TDP90212.1"/>
    </source>
</evidence>
<evidence type="ECO:0000259" key="2">
    <source>
        <dbReference type="Pfam" id="PF10708"/>
    </source>
</evidence>
<dbReference type="Proteomes" id="UP000295601">
    <property type="component" value="Unassembled WGS sequence"/>
</dbReference>